<accession>A0A1Q9LI61</accession>
<dbReference type="Proteomes" id="UP000186040">
    <property type="component" value="Unassembled WGS sequence"/>
</dbReference>
<feature type="transmembrane region" description="Helical" evidence="1">
    <location>
        <begin position="135"/>
        <end position="152"/>
    </location>
</feature>
<dbReference type="OrthoDB" id="3694394at2"/>
<feature type="transmembrane region" description="Helical" evidence="1">
    <location>
        <begin position="110"/>
        <end position="129"/>
    </location>
</feature>
<sequence>MPAIRVLRHPLTLLTAGTALLGYFLGRAPLTPVLGLWAGMLVGLAALQVGVILGALVFHVRIHQVVIGVGKRWKEWTTPRRTISLRAIPLLISVAVGPGRAPARTRMWRAAAVSAAVALLLVCGAVLWAATGGSFAWGAAIGTAYATVVGLVPRKTAASTSTGWYLFRLPRLDGVRAEQLDAAPVVARTVDAAQAGNLREAAELAGGLAKDYPHLRTATAARILVLEAEGRYAEALMLAMALAGDAEQTPQEAAVSFAALAGLACATVEAGHLDAELGLGTAVQAFENAETLGYPGHKLNGARALLELLRGNAARAVSLARLSADATDDRLSRADDLATLARAHMVAGDNAAARAALVEAERLVPWWPRVVATRARLDVGA</sequence>
<keyword evidence="3" id="KW-1185">Reference proteome</keyword>
<evidence type="ECO:0000256" key="1">
    <source>
        <dbReference type="SAM" id="Phobius"/>
    </source>
</evidence>
<dbReference type="AlphaFoldDB" id="A0A1Q9LI61"/>
<proteinExistence type="predicted"/>
<evidence type="ECO:0000313" key="3">
    <source>
        <dbReference type="Proteomes" id="UP000186040"/>
    </source>
</evidence>
<dbReference type="EMBL" id="MKQR01000021">
    <property type="protein sequence ID" value="OLR91685.1"/>
    <property type="molecule type" value="Genomic_DNA"/>
</dbReference>
<keyword evidence="1" id="KW-1133">Transmembrane helix</keyword>
<keyword evidence="1" id="KW-0812">Transmembrane</keyword>
<evidence type="ECO:0000313" key="2">
    <source>
        <dbReference type="EMBL" id="OLR91685.1"/>
    </source>
</evidence>
<reference evidence="2 3" key="1">
    <citation type="submission" date="2016-10" db="EMBL/GenBank/DDBJ databases">
        <title>The Draft Genome Sequence of Actinokineospora bangkokensis 44EHWT reveals the biosynthetic pathway of antifungal compounds Thailandins with unusual extender unit butylmalonyl-CoA.</title>
        <authorList>
            <person name="Greule A."/>
            <person name="Intra B."/>
            <person name="Flemming S."/>
            <person name="Rommel M.G."/>
            <person name="Panbangred W."/>
            <person name="Bechthold A."/>
        </authorList>
    </citation>
    <scope>NUCLEOTIDE SEQUENCE [LARGE SCALE GENOMIC DNA]</scope>
    <source>
        <strain evidence="2 3">44EHW</strain>
    </source>
</reference>
<protein>
    <recommendedName>
        <fullName evidence="4">Tetratricopeptide repeat protein</fullName>
    </recommendedName>
</protein>
<feature type="transmembrane region" description="Helical" evidence="1">
    <location>
        <begin position="36"/>
        <end position="58"/>
    </location>
</feature>
<dbReference type="RefSeq" id="WP_075976755.1">
    <property type="nucleotide sequence ID" value="NZ_MKQR01000021.1"/>
</dbReference>
<evidence type="ECO:0008006" key="4">
    <source>
        <dbReference type="Google" id="ProtNLM"/>
    </source>
</evidence>
<gene>
    <name evidence="2" type="ORF">BJP25_26265</name>
</gene>
<dbReference type="STRING" id="1193682.BJP25_26265"/>
<comment type="caution">
    <text evidence="2">The sequence shown here is derived from an EMBL/GenBank/DDBJ whole genome shotgun (WGS) entry which is preliminary data.</text>
</comment>
<organism evidence="2 3">
    <name type="scientific">Actinokineospora bangkokensis</name>
    <dbReference type="NCBI Taxonomy" id="1193682"/>
    <lineage>
        <taxon>Bacteria</taxon>
        <taxon>Bacillati</taxon>
        <taxon>Actinomycetota</taxon>
        <taxon>Actinomycetes</taxon>
        <taxon>Pseudonocardiales</taxon>
        <taxon>Pseudonocardiaceae</taxon>
        <taxon>Actinokineospora</taxon>
    </lineage>
</organism>
<name>A0A1Q9LI61_9PSEU</name>
<keyword evidence="1" id="KW-0472">Membrane</keyword>